<feature type="transmembrane region" description="Helical" evidence="7">
    <location>
        <begin position="399"/>
        <end position="425"/>
    </location>
</feature>
<dbReference type="Gene3D" id="1.20.1250.20">
    <property type="entry name" value="MFS general substrate transporter like domains"/>
    <property type="match status" value="1"/>
</dbReference>
<dbReference type="Proteomes" id="UP000190637">
    <property type="component" value="Unassembled WGS sequence"/>
</dbReference>
<feature type="transmembrane region" description="Helical" evidence="7">
    <location>
        <begin position="307"/>
        <end position="330"/>
    </location>
</feature>
<sequence>MDASTPVSGGTELLARLDRLPLSRPHRRLMLQGGMGYMFESYDGVLLGYAASAVVALWALDSATSGWVLASVFVGFLIGALIAGALADRIGRRRVLMYALLVYVVFTLLAATASGPGELILWRILSGIGIGAEATVIVPYVSELLPSRERGRGIGRTMMFLGVGHVLAGLTAVTVISPAPETGWRIACLFGAAPVLLLLWWRRSMVESPRFLIAQGRLDEAREIVEEFEREAERAGAVVEPVAAAGVTARDSGAATVERTSALRRLAALWGPGMARRSTVVCLLWFAFQAAQYGYGTWLPTLLVLQGFAISTSFAFTLAGAVAEIPGYYLAAVISERIDRKWTIVLFLLGGVGCAAGLVVADSVVTVFCCTVGLSFFMNGTASPLYAYTSEIYPTSLRITGMGVASATARVGSILAPVTIGYLYADLGFGGVFTMLCGLLLGGALILAAFGLRTAGRSLEEMHDPVAAPGRTEGVA</sequence>
<accession>A0A1T4R996</accession>
<keyword evidence="4 7" id="KW-1133">Transmembrane helix</keyword>
<dbReference type="InterPro" id="IPR005828">
    <property type="entry name" value="MFS_sugar_transport-like"/>
</dbReference>
<feature type="transmembrane region" description="Helical" evidence="7">
    <location>
        <begin position="182"/>
        <end position="201"/>
    </location>
</feature>
<dbReference type="EMBL" id="FUWS01000006">
    <property type="protein sequence ID" value="SKA12594.1"/>
    <property type="molecule type" value="Genomic_DNA"/>
</dbReference>
<evidence type="ECO:0000256" key="6">
    <source>
        <dbReference type="SAM" id="Coils"/>
    </source>
</evidence>
<dbReference type="PROSITE" id="PS00217">
    <property type="entry name" value="SUGAR_TRANSPORT_2"/>
    <property type="match status" value="1"/>
</dbReference>
<dbReference type="GO" id="GO:0022857">
    <property type="term" value="F:transmembrane transporter activity"/>
    <property type="evidence" value="ECO:0007669"/>
    <property type="project" value="InterPro"/>
</dbReference>
<feature type="transmembrane region" description="Helical" evidence="7">
    <location>
        <begin position="66"/>
        <end position="88"/>
    </location>
</feature>
<keyword evidence="2" id="KW-0813">Transport</keyword>
<organism evidence="9 10">
    <name type="scientific">Marinactinospora thermotolerans DSM 45154</name>
    <dbReference type="NCBI Taxonomy" id="1122192"/>
    <lineage>
        <taxon>Bacteria</taxon>
        <taxon>Bacillati</taxon>
        <taxon>Actinomycetota</taxon>
        <taxon>Actinomycetes</taxon>
        <taxon>Streptosporangiales</taxon>
        <taxon>Nocardiopsidaceae</taxon>
        <taxon>Marinactinospora</taxon>
    </lineage>
</organism>
<feature type="transmembrane region" description="Helical" evidence="7">
    <location>
        <begin position="431"/>
        <end position="452"/>
    </location>
</feature>
<evidence type="ECO:0000313" key="9">
    <source>
        <dbReference type="EMBL" id="SKA12594.1"/>
    </source>
</evidence>
<proteinExistence type="predicted"/>
<reference evidence="9 10" key="1">
    <citation type="submission" date="2017-02" db="EMBL/GenBank/DDBJ databases">
        <authorList>
            <person name="Peterson S.W."/>
        </authorList>
    </citation>
    <scope>NUCLEOTIDE SEQUENCE [LARGE SCALE GENOMIC DNA]</scope>
    <source>
        <strain evidence="9 10">DSM 45154</strain>
    </source>
</reference>
<dbReference type="InterPro" id="IPR005829">
    <property type="entry name" value="Sugar_transporter_CS"/>
</dbReference>
<evidence type="ECO:0000259" key="8">
    <source>
        <dbReference type="PROSITE" id="PS50850"/>
    </source>
</evidence>
<dbReference type="STRING" id="1122192.SAMN02745673_02631"/>
<feature type="transmembrane region" description="Helical" evidence="7">
    <location>
        <begin position="153"/>
        <end position="176"/>
    </location>
</feature>
<evidence type="ECO:0000256" key="5">
    <source>
        <dbReference type="ARBA" id="ARBA00023136"/>
    </source>
</evidence>
<keyword evidence="10" id="KW-1185">Reference proteome</keyword>
<feature type="transmembrane region" description="Helical" evidence="7">
    <location>
        <begin position="365"/>
        <end position="387"/>
    </location>
</feature>
<evidence type="ECO:0000256" key="7">
    <source>
        <dbReference type="SAM" id="Phobius"/>
    </source>
</evidence>
<keyword evidence="6" id="KW-0175">Coiled coil</keyword>
<dbReference type="PROSITE" id="PS50850">
    <property type="entry name" value="MFS"/>
    <property type="match status" value="1"/>
</dbReference>
<dbReference type="AlphaFoldDB" id="A0A1T4R996"/>
<dbReference type="PANTHER" id="PTHR23511:SF34">
    <property type="entry name" value="SYNAPTIC VESICLE GLYCOPROTEIN 2"/>
    <property type="match status" value="1"/>
</dbReference>
<evidence type="ECO:0000256" key="1">
    <source>
        <dbReference type="ARBA" id="ARBA00004651"/>
    </source>
</evidence>
<evidence type="ECO:0000256" key="3">
    <source>
        <dbReference type="ARBA" id="ARBA00022692"/>
    </source>
</evidence>
<dbReference type="PROSITE" id="PS00216">
    <property type="entry name" value="SUGAR_TRANSPORT_1"/>
    <property type="match status" value="1"/>
</dbReference>
<evidence type="ECO:0000256" key="2">
    <source>
        <dbReference type="ARBA" id="ARBA00022448"/>
    </source>
</evidence>
<name>A0A1T4R996_9ACTN</name>
<dbReference type="InterPro" id="IPR036259">
    <property type="entry name" value="MFS_trans_sf"/>
</dbReference>
<feature type="transmembrane region" description="Helical" evidence="7">
    <location>
        <begin position="120"/>
        <end position="141"/>
    </location>
</feature>
<dbReference type="SUPFAM" id="SSF103473">
    <property type="entry name" value="MFS general substrate transporter"/>
    <property type="match status" value="1"/>
</dbReference>
<comment type="subcellular location">
    <subcellularLocation>
        <location evidence="1">Cell membrane</location>
        <topology evidence="1">Multi-pass membrane protein</topology>
    </subcellularLocation>
</comment>
<feature type="transmembrane region" description="Helical" evidence="7">
    <location>
        <begin position="274"/>
        <end position="295"/>
    </location>
</feature>
<dbReference type="GO" id="GO:0005886">
    <property type="term" value="C:plasma membrane"/>
    <property type="evidence" value="ECO:0007669"/>
    <property type="project" value="UniProtKB-SubCell"/>
</dbReference>
<feature type="transmembrane region" description="Helical" evidence="7">
    <location>
        <begin position="37"/>
        <end position="60"/>
    </location>
</feature>
<feature type="transmembrane region" description="Helical" evidence="7">
    <location>
        <begin position="342"/>
        <end position="359"/>
    </location>
</feature>
<dbReference type="RefSeq" id="WP_078761928.1">
    <property type="nucleotide sequence ID" value="NZ_FUWS01000006.1"/>
</dbReference>
<protein>
    <submittedName>
        <fullName evidence="9">MFS transporter, putative metabolite:H+ symporter</fullName>
    </submittedName>
</protein>
<dbReference type="InterPro" id="IPR020846">
    <property type="entry name" value="MFS_dom"/>
</dbReference>
<feature type="domain" description="Major facilitator superfamily (MFS) profile" evidence="8">
    <location>
        <begin position="29"/>
        <end position="455"/>
    </location>
</feature>
<feature type="transmembrane region" description="Helical" evidence="7">
    <location>
        <begin position="95"/>
        <end position="114"/>
    </location>
</feature>
<keyword evidence="3 7" id="KW-0812">Transmembrane</keyword>
<evidence type="ECO:0000256" key="4">
    <source>
        <dbReference type="ARBA" id="ARBA00022989"/>
    </source>
</evidence>
<evidence type="ECO:0000313" key="10">
    <source>
        <dbReference type="Proteomes" id="UP000190637"/>
    </source>
</evidence>
<dbReference type="PANTHER" id="PTHR23511">
    <property type="entry name" value="SYNAPTIC VESICLE GLYCOPROTEIN 2"/>
    <property type="match status" value="1"/>
</dbReference>
<feature type="coiled-coil region" evidence="6">
    <location>
        <begin position="211"/>
        <end position="238"/>
    </location>
</feature>
<dbReference type="Pfam" id="PF00083">
    <property type="entry name" value="Sugar_tr"/>
    <property type="match status" value="1"/>
</dbReference>
<keyword evidence="5 7" id="KW-0472">Membrane</keyword>
<dbReference type="CDD" id="cd17316">
    <property type="entry name" value="MFS_SV2_like"/>
    <property type="match status" value="1"/>
</dbReference>
<dbReference type="OrthoDB" id="9787026at2"/>
<gene>
    <name evidence="9" type="ORF">SAMN02745673_02631</name>
</gene>